<dbReference type="EMBL" id="JABBGM010000001">
    <property type="protein sequence ID" value="NML92282.1"/>
    <property type="molecule type" value="Genomic_DNA"/>
</dbReference>
<feature type="domain" description="Fatty acid hydroxylase" evidence="15">
    <location>
        <begin position="60"/>
        <end position="197"/>
    </location>
</feature>
<dbReference type="PANTHER" id="PTHR12863">
    <property type="entry name" value="FATTY ACID HYDROXYLASE"/>
    <property type="match status" value="1"/>
</dbReference>
<comment type="subcellular location">
    <subcellularLocation>
        <location evidence="2">Endoplasmic reticulum membrane</location>
        <topology evidence="2">Multi-pass membrane protein</topology>
    </subcellularLocation>
</comment>
<dbReference type="GO" id="GO:0016020">
    <property type="term" value="C:membrane"/>
    <property type="evidence" value="ECO:0007669"/>
    <property type="project" value="InterPro"/>
</dbReference>
<keyword evidence="13" id="KW-0275">Fatty acid biosynthesis</keyword>
<keyword evidence="17" id="KW-1185">Reference proteome</keyword>
<evidence type="ECO:0000256" key="13">
    <source>
        <dbReference type="ARBA" id="ARBA00023160"/>
    </source>
</evidence>
<evidence type="ECO:0000256" key="1">
    <source>
        <dbReference type="ARBA" id="ARBA00001947"/>
    </source>
</evidence>
<dbReference type="RefSeq" id="WP_169491547.1">
    <property type="nucleotide sequence ID" value="NZ_JABBGM010000001.1"/>
</dbReference>
<evidence type="ECO:0000256" key="4">
    <source>
        <dbReference type="ARBA" id="ARBA00022692"/>
    </source>
</evidence>
<proteinExistence type="predicted"/>
<evidence type="ECO:0000256" key="10">
    <source>
        <dbReference type="ARBA" id="ARBA00023002"/>
    </source>
</evidence>
<accession>A0A7Y0BKV9</accession>
<keyword evidence="9 14" id="KW-1133">Transmembrane helix</keyword>
<dbReference type="PANTHER" id="PTHR12863:SF1">
    <property type="entry name" value="FATTY ACID 2-HYDROXYLASE"/>
    <property type="match status" value="1"/>
</dbReference>
<feature type="transmembrane region" description="Helical" evidence="14">
    <location>
        <begin position="50"/>
        <end position="69"/>
    </location>
</feature>
<name>A0A7Y0BKV9_9SPHN</name>
<dbReference type="InterPro" id="IPR006694">
    <property type="entry name" value="Fatty_acid_hydroxylase"/>
</dbReference>
<keyword evidence="11" id="KW-0443">Lipid metabolism</keyword>
<evidence type="ECO:0000256" key="5">
    <source>
        <dbReference type="ARBA" id="ARBA00022723"/>
    </source>
</evidence>
<keyword evidence="5" id="KW-0479">Metal-binding</keyword>
<evidence type="ECO:0000313" key="16">
    <source>
        <dbReference type="EMBL" id="NML92282.1"/>
    </source>
</evidence>
<protein>
    <submittedName>
        <fullName evidence="16">Fatty acid hydroxylase</fullName>
    </submittedName>
</protein>
<reference evidence="16 17" key="1">
    <citation type="submission" date="2020-04" db="EMBL/GenBank/DDBJ databases">
        <title>Novosphingobium sp. TW-4 isolated from soil.</title>
        <authorList>
            <person name="Dahal R.H."/>
            <person name="Chaudhary D.K."/>
        </authorList>
    </citation>
    <scope>NUCLEOTIDE SEQUENCE [LARGE SCALE GENOMIC DNA]</scope>
    <source>
        <strain evidence="16 17">TW-4</strain>
    </source>
</reference>
<evidence type="ECO:0000256" key="2">
    <source>
        <dbReference type="ARBA" id="ARBA00004477"/>
    </source>
</evidence>
<keyword evidence="12 14" id="KW-0472">Membrane</keyword>
<evidence type="ECO:0000313" key="17">
    <source>
        <dbReference type="Proteomes" id="UP000583556"/>
    </source>
</evidence>
<dbReference type="GO" id="GO:0005506">
    <property type="term" value="F:iron ion binding"/>
    <property type="evidence" value="ECO:0007669"/>
    <property type="project" value="InterPro"/>
</dbReference>
<evidence type="ECO:0000256" key="9">
    <source>
        <dbReference type="ARBA" id="ARBA00022989"/>
    </source>
</evidence>
<evidence type="ECO:0000256" key="8">
    <source>
        <dbReference type="ARBA" id="ARBA00022833"/>
    </source>
</evidence>
<keyword evidence="3" id="KW-0444">Lipid biosynthesis</keyword>
<dbReference type="InterPro" id="IPR014430">
    <property type="entry name" value="Scs7"/>
</dbReference>
<dbReference type="Pfam" id="PF04116">
    <property type="entry name" value="FA_hydroxylase"/>
    <property type="match status" value="1"/>
</dbReference>
<evidence type="ECO:0000256" key="14">
    <source>
        <dbReference type="SAM" id="Phobius"/>
    </source>
</evidence>
<evidence type="ECO:0000256" key="11">
    <source>
        <dbReference type="ARBA" id="ARBA00023098"/>
    </source>
</evidence>
<dbReference type="GO" id="GO:0080132">
    <property type="term" value="F:fatty acid 2-hydroxylase activity"/>
    <property type="evidence" value="ECO:0007669"/>
    <property type="project" value="InterPro"/>
</dbReference>
<sequence>MALHNDQSGALRLFRSEALERLSIVSLTAFCATWAVALPVIALVGLSTAGFDLLVVPLLCVGVLVWSLFEYAMHRFAFHWSSEVAFVRSAVFVLHGNHHVNSNDPLRNLMPPIVSIPIAAAVWGLCVLALGASGTWLFLGFISGYVFYDVIHFGCHQWPMKGRIANVLKRHHMRHHHGSEAGNFAITTPLWDKLFGSTIKSQRKRSSA</sequence>
<comment type="cofactor">
    <cofactor evidence="1">
        <name>Zn(2+)</name>
        <dbReference type="ChEBI" id="CHEBI:29105"/>
    </cofactor>
</comment>
<keyword evidence="7" id="KW-0276">Fatty acid metabolism</keyword>
<keyword evidence="10" id="KW-0560">Oxidoreductase</keyword>
<comment type="caution">
    <text evidence="16">The sequence shown here is derived from an EMBL/GenBank/DDBJ whole genome shotgun (WGS) entry which is preliminary data.</text>
</comment>
<keyword evidence="8" id="KW-0862">Zinc</keyword>
<keyword evidence="4 14" id="KW-0812">Transmembrane</keyword>
<organism evidence="16 17">
    <name type="scientific">Novosphingobium olei</name>
    <dbReference type="NCBI Taxonomy" id="2728851"/>
    <lineage>
        <taxon>Bacteria</taxon>
        <taxon>Pseudomonadati</taxon>
        <taxon>Pseudomonadota</taxon>
        <taxon>Alphaproteobacteria</taxon>
        <taxon>Sphingomonadales</taxon>
        <taxon>Sphingomonadaceae</taxon>
        <taxon>Novosphingobium</taxon>
    </lineage>
</organism>
<dbReference type="Proteomes" id="UP000583556">
    <property type="component" value="Unassembled WGS sequence"/>
</dbReference>
<dbReference type="AlphaFoldDB" id="A0A7Y0BKV9"/>
<evidence type="ECO:0000256" key="6">
    <source>
        <dbReference type="ARBA" id="ARBA00022824"/>
    </source>
</evidence>
<evidence type="ECO:0000256" key="3">
    <source>
        <dbReference type="ARBA" id="ARBA00022516"/>
    </source>
</evidence>
<evidence type="ECO:0000259" key="15">
    <source>
        <dbReference type="Pfam" id="PF04116"/>
    </source>
</evidence>
<evidence type="ECO:0000256" key="12">
    <source>
        <dbReference type="ARBA" id="ARBA00023136"/>
    </source>
</evidence>
<evidence type="ECO:0000256" key="7">
    <source>
        <dbReference type="ARBA" id="ARBA00022832"/>
    </source>
</evidence>
<dbReference type="GO" id="GO:0006633">
    <property type="term" value="P:fatty acid biosynthetic process"/>
    <property type="evidence" value="ECO:0007669"/>
    <property type="project" value="UniProtKB-KW"/>
</dbReference>
<feature type="transmembrane region" description="Helical" evidence="14">
    <location>
        <begin position="22"/>
        <end position="44"/>
    </location>
</feature>
<keyword evidence="6" id="KW-0256">Endoplasmic reticulum</keyword>
<gene>
    <name evidence="16" type="ORF">HHL27_01170</name>
</gene>